<reference evidence="1" key="1">
    <citation type="submission" date="2015-06" db="EMBL/GenBank/DDBJ databases">
        <authorList>
            <person name="Hoefler B.C."/>
            <person name="Straight P.D."/>
        </authorList>
    </citation>
    <scope>NUCLEOTIDE SEQUENCE</scope>
</reference>
<dbReference type="AlphaFoldDB" id="A0A0K8U1B4"/>
<organism evidence="1">
    <name type="scientific">Bactrocera latifrons</name>
    <name type="common">Malaysian fruit fly</name>
    <name type="synonym">Chaetodacus latifrons</name>
    <dbReference type="NCBI Taxonomy" id="174628"/>
    <lineage>
        <taxon>Eukaryota</taxon>
        <taxon>Metazoa</taxon>
        <taxon>Ecdysozoa</taxon>
        <taxon>Arthropoda</taxon>
        <taxon>Hexapoda</taxon>
        <taxon>Insecta</taxon>
        <taxon>Pterygota</taxon>
        <taxon>Neoptera</taxon>
        <taxon>Endopterygota</taxon>
        <taxon>Diptera</taxon>
        <taxon>Brachycera</taxon>
        <taxon>Muscomorpha</taxon>
        <taxon>Tephritoidea</taxon>
        <taxon>Tephritidae</taxon>
        <taxon>Bactrocera</taxon>
        <taxon>Bactrocera</taxon>
    </lineage>
</organism>
<dbReference type="InterPro" id="IPR036397">
    <property type="entry name" value="RNaseH_sf"/>
</dbReference>
<sequence>MIWVGISYRGTTPICFISTKMDSDYYIQLLDDVLISFGENISVPEYIFQPDNAAIHRSRKTKEFLLSRGIPNLDWPAISPDNNGGTLSHRTFILSLHQFQSVWKKF</sequence>
<proteinExistence type="predicted"/>
<accession>A0A0K8U1B4</accession>
<evidence type="ECO:0000313" key="1">
    <source>
        <dbReference type="EMBL" id="JAI20539.1"/>
    </source>
</evidence>
<name>A0A0K8U1B4_BACLA</name>
<dbReference type="GO" id="GO:0003676">
    <property type="term" value="F:nucleic acid binding"/>
    <property type="evidence" value="ECO:0007669"/>
    <property type="project" value="InterPro"/>
</dbReference>
<dbReference type="Gene3D" id="3.30.420.10">
    <property type="entry name" value="Ribonuclease H-like superfamily/Ribonuclease H"/>
    <property type="match status" value="1"/>
</dbReference>
<dbReference type="EMBL" id="GDHF01031775">
    <property type="protein sequence ID" value="JAI20539.1"/>
    <property type="molecule type" value="Transcribed_RNA"/>
</dbReference>
<gene>
    <name evidence="1" type="primary">tc3a_22</name>
    <name evidence="1" type="ORF">c0_g2_i3</name>
</gene>
<protein>
    <submittedName>
        <fullName evidence="1">Transposable element Tc3 transposase</fullName>
    </submittedName>
</protein>